<evidence type="ECO:0000256" key="3">
    <source>
        <dbReference type="ARBA" id="ARBA00022801"/>
    </source>
</evidence>
<comment type="similarity">
    <text evidence="1">Belongs to the peptidase A1 family.</text>
</comment>
<dbReference type="GO" id="GO:0006508">
    <property type="term" value="P:proteolysis"/>
    <property type="evidence" value="ECO:0007669"/>
    <property type="project" value="UniProtKB-KW"/>
</dbReference>
<accession>A0AA87Z6B4</accession>
<proteinExistence type="inferred from homology"/>
<dbReference type="Pfam" id="PF14543">
    <property type="entry name" value="TAXi_N"/>
    <property type="match status" value="1"/>
</dbReference>
<dbReference type="InterPro" id="IPR033121">
    <property type="entry name" value="PEPTIDASE_A1"/>
</dbReference>
<evidence type="ECO:0000313" key="6">
    <source>
        <dbReference type="Proteomes" id="UP001187192"/>
    </source>
</evidence>
<comment type="caution">
    <text evidence="5">The sequence shown here is derived from an EMBL/GenBank/DDBJ whole genome shotgun (WGS) entry which is preliminary data.</text>
</comment>
<keyword evidence="2" id="KW-0645">Protease</keyword>
<dbReference type="InterPro" id="IPR032861">
    <property type="entry name" value="TAXi_N"/>
</dbReference>
<keyword evidence="6" id="KW-1185">Reference proteome</keyword>
<evidence type="ECO:0000313" key="5">
    <source>
        <dbReference type="EMBL" id="GMN25290.1"/>
    </source>
</evidence>
<dbReference type="Gene3D" id="2.40.70.10">
    <property type="entry name" value="Acid Proteases"/>
    <property type="match status" value="1"/>
</dbReference>
<organism evidence="5 6">
    <name type="scientific">Ficus carica</name>
    <name type="common">Common fig</name>
    <dbReference type="NCBI Taxonomy" id="3494"/>
    <lineage>
        <taxon>Eukaryota</taxon>
        <taxon>Viridiplantae</taxon>
        <taxon>Streptophyta</taxon>
        <taxon>Embryophyta</taxon>
        <taxon>Tracheophyta</taxon>
        <taxon>Spermatophyta</taxon>
        <taxon>Magnoliopsida</taxon>
        <taxon>eudicotyledons</taxon>
        <taxon>Gunneridae</taxon>
        <taxon>Pentapetalae</taxon>
        <taxon>rosids</taxon>
        <taxon>fabids</taxon>
        <taxon>Rosales</taxon>
        <taxon>Moraceae</taxon>
        <taxon>Ficeae</taxon>
        <taxon>Ficus</taxon>
    </lineage>
</organism>
<feature type="domain" description="Peptidase A1" evidence="4">
    <location>
        <begin position="1"/>
        <end position="108"/>
    </location>
</feature>
<dbReference type="SUPFAM" id="SSF50630">
    <property type="entry name" value="Acid proteases"/>
    <property type="match status" value="1"/>
</dbReference>
<dbReference type="PANTHER" id="PTHR47967">
    <property type="entry name" value="OS07G0603500 PROTEIN-RELATED"/>
    <property type="match status" value="1"/>
</dbReference>
<evidence type="ECO:0000259" key="4">
    <source>
        <dbReference type="PROSITE" id="PS51767"/>
    </source>
</evidence>
<sequence length="108" mass="12321">MLIDTGSNPSWVQCEGCQSRFPLNGTGNFKCKQSQSFRRLPCNNSLCTPKLCDEQGYCRYNAKYLRSSSQGVVLTDTFTFPTNSRTTTAKVPEFGVWLRPDQREPKLW</sequence>
<dbReference type="InterPro" id="IPR051708">
    <property type="entry name" value="Plant_Aspart_Prot_A1"/>
</dbReference>
<evidence type="ECO:0000256" key="2">
    <source>
        <dbReference type="ARBA" id="ARBA00022670"/>
    </source>
</evidence>
<reference evidence="5" key="1">
    <citation type="submission" date="2023-07" db="EMBL/GenBank/DDBJ databases">
        <title>draft genome sequence of fig (Ficus carica).</title>
        <authorList>
            <person name="Takahashi T."/>
            <person name="Nishimura K."/>
        </authorList>
    </citation>
    <scope>NUCLEOTIDE SEQUENCE</scope>
</reference>
<dbReference type="EMBL" id="BTGU01000001">
    <property type="protein sequence ID" value="GMN25290.1"/>
    <property type="molecule type" value="Genomic_DNA"/>
</dbReference>
<protein>
    <recommendedName>
        <fullName evidence="4">Peptidase A1 domain-containing protein</fullName>
    </recommendedName>
</protein>
<keyword evidence="3" id="KW-0378">Hydrolase</keyword>
<dbReference type="AlphaFoldDB" id="A0AA87Z6B4"/>
<dbReference type="InterPro" id="IPR021109">
    <property type="entry name" value="Peptidase_aspartic_dom_sf"/>
</dbReference>
<dbReference type="GO" id="GO:0008233">
    <property type="term" value="F:peptidase activity"/>
    <property type="evidence" value="ECO:0007669"/>
    <property type="project" value="UniProtKB-KW"/>
</dbReference>
<dbReference type="Proteomes" id="UP001187192">
    <property type="component" value="Unassembled WGS sequence"/>
</dbReference>
<name>A0AA87Z6B4_FICCA</name>
<dbReference type="PANTHER" id="PTHR47967:SF136">
    <property type="match status" value="1"/>
</dbReference>
<gene>
    <name evidence="5" type="ORF">TIFTF001_000889</name>
</gene>
<dbReference type="PROSITE" id="PS51767">
    <property type="entry name" value="PEPTIDASE_A1"/>
    <property type="match status" value="1"/>
</dbReference>
<evidence type="ECO:0000256" key="1">
    <source>
        <dbReference type="ARBA" id="ARBA00007447"/>
    </source>
</evidence>